<reference evidence="3" key="1">
    <citation type="submission" date="2022-10" db="EMBL/GenBank/DDBJ databases">
        <title>Genome assembly of Pristionchus species.</title>
        <authorList>
            <person name="Yoshida K."/>
            <person name="Sommer R.J."/>
        </authorList>
    </citation>
    <scope>NUCLEOTIDE SEQUENCE [LARGE SCALE GENOMIC DNA]</scope>
    <source>
        <strain evidence="3">RS5460</strain>
    </source>
</reference>
<keyword evidence="3" id="KW-1185">Reference proteome</keyword>
<sequence length="313" mass="35871">MRRRMKNAAIASSRQIRRASSSLTEKFSNFVSRPIKERSLNNFMERVQQRKERRLKQNSESMQLRESEDAFPTMAGALSADKLVETPGSPSERSERSTKSEKSEMEKKKIGSKEADKIFPDLGKEKKNKKGKSGSKTSKRPFVNGRRRGERNNEIFVNGRPFWMRAGRITQEEKNEITRDDLPLNAEVIVDVKNGKIELPVLPSIQFQFDEYAPMETLRGRDKVFFTHKMLFANTIRSMINTAEPESKTDTDTTKTEKVGIAEKTGEMKTEGDEEKGRVQLLPHPKYCTSYSRALPSGKMHREPYEWTGKGVV</sequence>
<feature type="compositionally biased region" description="Basic and acidic residues" evidence="1">
    <location>
        <begin position="245"/>
        <end position="277"/>
    </location>
</feature>
<dbReference type="InterPro" id="IPR008569">
    <property type="entry name" value="DUF851"/>
</dbReference>
<name>A0AAN5IB81_9BILA</name>
<feature type="region of interest" description="Disordered" evidence="1">
    <location>
        <begin position="48"/>
        <end position="151"/>
    </location>
</feature>
<proteinExistence type="predicted"/>
<evidence type="ECO:0000313" key="2">
    <source>
        <dbReference type="EMBL" id="GMR59668.1"/>
    </source>
</evidence>
<evidence type="ECO:0000313" key="3">
    <source>
        <dbReference type="Proteomes" id="UP001328107"/>
    </source>
</evidence>
<feature type="region of interest" description="Disordered" evidence="1">
    <location>
        <begin position="242"/>
        <end position="277"/>
    </location>
</feature>
<organism evidence="2 3">
    <name type="scientific">Pristionchus mayeri</name>
    <dbReference type="NCBI Taxonomy" id="1317129"/>
    <lineage>
        <taxon>Eukaryota</taxon>
        <taxon>Metazoa</taxon>
        <taxon>Ecdysozoa</taxon>
        <taxon>Nematoda</taxon>
        <taxon>Chromadorea</taxon>
        <taxon>Rhabditida</taxon>
        <taxon>Rhabditina</taxon>
        <taxon>Diplogasteromorpha</taxon>
        <taxon>Diplogasteroidea</taxon>
        <taxon>Neodiplogasteridae</taxon>
        <taxon>Pristionchus</taxon>
    </lineage>
</organism>
<feature type="compositionally biased region" description="Basic residues" evidence="1">
    <location>
        <begin position="126"/>
        <end position="149"/>
    </location>
</feature>
<protein>
    <submittedName>
        <fullName evidence="2">Uncharacterized protein</fullName>
    </submittedName>
</protein>
<dbReference type="EMBL" id="BTRK01000006">
    <property type="protein sequence ID" value="GMR59668.1"/>
    <property type="molecule type" value="Genomic_DNA"/>
</dbReference>
<comment type="caution">
    <text evidence="2">The sequence shown here is derived from an EMBL/GenBank/DDBJ whole genome shotgun (WGS) entry which is preliminary data.</text>
</comment>
<dbReference type="Proteomes" id="UP001328107">
    <property type="component" value="Unassembled WGS sequence"/>
</dbReference>
<feature type="region of interest" description="Disordered" evidence="1">
    <location>
        <begin position="1"/>
        <end position="30"/>
    </location>
</feature>
<dbReference type="AlphaFoldDB" id="A0AAN5IB81"/>
<dbReference type="Pfam" id="PF05867">
    <property type="entry name" value="DUF851"/>
    <property type="match status" value="1"/>
</dbReference>
<evidence type="ECO:0000256" key="1">
    <source>
        <dbReference type="SAM" id="MobiDB-lite"/>
    </source>
</evidence>
<feature type="compositionally biased region" description="Basic and acidic residues" evidence="1">
    <location>
        <begin position="92"/>
        <end position="125"/>
    </location>
</feature>
<gene>
    <name evidence="2" type="ORF">PMAYCL1PPCAC_29863</name>
</gene>
<accession>A0AAN5IB81</accession>
<feature type="compositionally biased region" description="Low complexity" evidence="1">
    <location>
        <begin position="8"/>
        <end position="22"/>
    </location>
</feature>